<keyword evidence="3" id="KW-1185">Reference proteome</keyword>
<dbReference type="Ensembl" id="ENSAPET00000005464.1">
    <property type="protein sequence ID" value="ENSAPEP00000005324.1"/>
    <property type="gene ID" value="ENSAPEG00000003812.1"/>
</dbReference>
<name>A0A3P8S1B3_AMPPE</name>
<reference evidence="2" key="3">
    <citation type="submission" date="2025-09" db="UniProtKB">
        <authorList>
            <consortium name="Ensembl"/>
        </authorList>
    </citation>
    <scope>IDENTIFICATION</scope>
</reference>
<proteinExistence type="predicted"/>
<dbReference type="InterPro" id="IPR011029">
    <property type="entry name" value="DEATH-like_dom_sf"/>
</dbReference>
<dbReference type="AlphaFoldDB" id="A0A3P8S1B3"/>
<dbReference type="Proteomes" id="UP000265080">
    <property type="component" value="Chromosome 22"/>
</dbReference>
<dbReference type="PROSITE" id="PS50209">
    <property type="entry name" value="CARD"/>
    <property type="match status" value="1"/>
</dbReference>
<accession>A0A3P8S1B3</accession>
<feature type="domain" description="CARD" evidence="1">
    <location>
        <begin position="1"/>
        <end position="86"/>
    </location>
</feature>
<reference evidence="2 3" key="1">
    <citation type="submission" date="2018-03" db="EMBL/GenBank/DDBJ databases">
        <title>Finding Nemo's genes: A chromosome-scale reference assembly of the genome of the orange clownfish Amphiprion percula.</title>
        <authorList>
            <person name="Lehmann R."/>
        </authorList>
    </citation>
    <scope>NUCLEOTIDE SEQUENCE</scope>
</reference>
<dbReference type="STRING" id="161767.ENSAPEP00000005324"/>
<protein>
    <recommendedName>
        <fullName evidence="1">CARD domain-containing protein</fullName>
    </recommendedName>
</protein>
<dbReference type="InterPro" id="IPR001315">
    <property type="entry name" value="CARD"/>
</dbReference>
<dbReference type="SUPFAM" id="SSF47986">
    <property type="entry name" value="DEATH domain"/>
    <property type="match status" value="1"/>
</dbReference>
<evidence type="ECO:0000259" key="1">
    <source>
        <dbReference type="PROSITE" id="PS50209"/>
    </source>
</evidence>
<evidence type="ECO:0000313" key="2">
    <source>
        <dbReference type="Ensembl" id="ENSAPEP00000005324.1"/>
    </source>
</evidence>
<dbReference type="GeneTree" id="ENSGT00940000176854"/>
<organism evidence="2 3">
    <name type="scientific">Amphiprion percula</name>
    <name type="common">Orange clownfish</name>
    <name type="synonym">Lutjanus percula</name>
    <dbReference type="NCBI Taxonomy" id="161767"/>
    <lineage>
        <taxon>Eukaryota</taxon>
        <taxon>Metazoa</taxon>
        <taxon>Chordata</taxon>
        <taxon>Craniata</taxon>
        <taxon>Vertebrata</taxon>
        <taxon>Euteleostomi</taxon>
        <taxon>Actinopterygii</taxon>
        <taxon>Neopterygii</taxon>
        <taxon>Teleostei</taxon>
        <taxon>Neoteleostei</taxon>
        <taxon>Acanthomorphata</taxon>
        <taxon>Ovalentaria</taxon>
        <taxon>Pomacentridae</taxon>
        <taxon>Amphiprion</taxon>
    </lineage>
</organism>
<reference evidence="2" key="2">
    <citation type="submission" date="2025-08" db="UniProtKB">
        <authorList>
            <consortium name="Ensembl"/>
        </authorList>
    </citation>
    <scope>IDENTIFICATION</scope>
</reference>
<dbReference type="Pfam" id="PF00619">
    <property type="entry name" value="CARD"/>
    <property type="match status" value="1"/>
</dbReference>
<dbReference type="OMA" id="MMEFLCE"/>
<sequence length="86" mass="9807">MKLLDVRSCFIDGTSGPVLNSLLDKLLEKKVLTDSERESADEVKNRRDKARFVIDTVRKKGDAASSEMMEFLCELDPFLCEHLDLM</sequence>
<dbReference type="Gene3D" id="1.10.533.10">
    <property type="entry name" value="Death Domain, Fas"/>
    <property type="match status" value="1"/>
</dbReference>
<evidence type="ECO:0000313" key="3">
    <source>
        <dbReference type="Proteomes" id="UP000265080"/>
    </source>
</evidence>
<dbReference type="GO" id="GO:0042981">
    <property type="term" value="P:regulation of apoptotic process"/>
    <property type="evidence" value="ECO:0007669"/>
    <property type="project" value="InterPro"/>
</dbReference>